<dbReference type="EnsemblMetazoa" id="GPAI026953-RA">
    <property type="protein sequence ID" value="GPAI026953-PA"/>
    <property type="gene ID" value="GPAI026953"/>
</dbReference>
<sequence length="105" mass="12513">MQLLRDNLTLWTSDMQADGDGEQKEQIQDVEDHDVLIKFIKTERECFVCSSTFDNSTRCMIFSHFPPVFHELRYLQLCRFQYSEGEKEFLLDHDKNANDCQKDKK</sequence>
<reference evidence="1" key="2">
    <citation type="submission" date="2020-05" db="UniProtKB">
        <authorList>
            <consortium name="EnsemblMetazoa"/>
        </authorList>
    </citation>
    <scope>IDENTIFICATION</scope>
    <source>
        <strain evidence="1">IAEA</strain>
    </source>
</reference>
<keyword evidence="2" id="KW-1185">Reference proteome</keyword>
<dbReference type="Proteomes" id="UP000092445">
    <property type="component" value="Unassembled WGS sequence"/>
</dbReference>
<dbReference type="InterPro" id="IPR036815">
    <property type="entry name" value="14-3-3_dom_sf"/>
</dbReference>
<reference evidence="2" key="1">
    <citation type="submission" date="2014-03" db="EMBL/GenBank/DDBJ databases">
        <authorList>
            <person name="Aksoy S."/>
            <person name="Warren W."/>
            <person name="Wilson R.K."/>
        </authorList>
    </citation>
    <scope>NUCLEOTIDE SEQUENCE [LARGE SCALE GENOMIC DNA]</scope>
    <source>
        <strain evidence="2">IAEA</strain>
    </source>
</reference>
<evidence type="ECO:0000313" key="2">
    <source>
        <dbReference type="Proteomes" id="UP000092445"/>
    </source>
</evidence>
<dbReference type="STRING" id="7398.A0A1A9ZW68"/>
<dbReference type="AlphaFoldDB" id="A0A1A9ZW68"/>
<protein>
    <submittedName>
        <fullName evidence="1">Uncharacterized protein</fullName>
    </submittedName>
</protein>
<proteinExistence type="predicted"/>
<organism evidence="1 2">
    <name type="scientific">Glossina pallidipes</name>
    <name type="common">Tsetse fly</name>
    <dbReference type="NCBI Taxonomy" id="7398"/>
    <lineage>
        <taxon>Eukaryota</taxon>
        <taxon>Metazoa</taxon>
        <taxon>Ecdysozoa</taxon>
        <taxon>Arthropoda</taxon>
        <taxon>Hexapoda</taxon>
        <taxon>Insecta</taxon>
        <taxon>Pterygota</taxon>
        <taxon>Neoptera</taxon>
        <taxon>Endopterygota</taxon>
        <taxon>Diptera</taxon>
        <taxon>Brachycera</taxon>
        <taxon>Muscomorpha</taxon>
        <taxon>Hippoboscoidea</taxon>
        <taxon>Glossinidae</taxon>
        <taxon>Glossina</taxon>
    </lineage>
</organism>
<name>A0A1A9ZW68_GLOPL</name>
<accession>A0A1A9ZW68</accession>
<evidence type="ECO:0000313" key="1">
    <source>
        <dbReference type="EnsemblMetazoa" id="GPAI026953-PA"/>
    </source>
</evidence>
<dbReference type="Gene3D" id="1.20.190.20">
    <property type="entry name" value="14-3-3 domain"/>
    <property type="match status" value="1"/>
</dbReference>
<dbReference type="VEuPathDB" id="VectorBase:GPAI026953"/>